<feature type="domain" description="PAS" evidence="12">
    <location>
        <begin position="313"/>
        <end position="377"/>
    </location>
</feature>
<accession>S0ES77</accession>
<dbReference type="InterPro" id="IPR036097">
    <property type="entry name" value="HisK_dim/P_sf"/>
</dbReference>
<dbReference type="InterPro" id="IPR003594">
    <property type="entry name" value="HATPase_dom"/>
</dbReference>
<dbReference type="FunCoup" id="S0ES77">
    <property type="interactions" value="126"/>
</dbReference>
<dbReference type="GO" id="GO:0005524">
    <property type="term" value="F:ATP binding"/>
    <property type="evidence" value="ECO:0007669"/>
    <property type="project" value="UniProtKB-KW"/>
</dbReference>
<dbReference type="InterPro" id="IPR029016">
    <property type="entry name" value="GAF-like_dom_sf"/>
</dbReference>
<dbReference type="CDD" id="cd00082">
    <property type="entry name" value="HisKA"/>
    <property type="match status" value="1"/>
</dbReference>
<dbReference type="InterPro" id="IPR004358">
    <property type="entry name" value="Sig_transdc_His_kin-like_C"/>
</dbReference>
<dbReference type="PROSITE" id="PS50112">
    <property type="entry name" value="PAS"/>
    <property type="match status" value="2"/>
</dbReference>
<proteinExistence type="predicted"/>
<comment type="catalytic activity">
    <reaction evidence="1">
        <text>ATP + protein L-histidine = ADP + protein N-phospho-L-histidine.</text>
        <dbReference type="EC" id="2.7.13.3"/>
    </reaction>
</comment>
<dbReference type="Pfam" id="PF01590">
    <property type="entry name" value="GAF"/>
    <property type="match status" value="1"/>
</dbReference>
<dbReference type="Pfam" id="PF00512">
    <property type="entry name" value="HisKA"/>
    <property type="match status" value="1"/>
</dbReference>
<evidence type="ECO:0000256" key="6">
    <source>
        <dbReference type="ARBA" id="ARBA00022777"/>
    </source>
</evidence>
<feature type="modified residue" description="4-aspartylphosphate" evidence="9">
    <location>
        <position position="743"/>
    </location>
</feature>
<dbReference type="Proteomes" id="UP000014227">
    <property type="component" value="Chromosome I"/>
</dbReference>
<dbReference type="AlphaFoldDB" id="S0ES77"/>
<dbReference type="SMART" id="SM00388">
    <property type="entry name" value="HisKA"/>
    <property type="match status" value="1"/>
</dbReference>
<dbReference type="NCBIfam" id="TIGR00229">
    <property type="entry name" value="sensory_box"/>
    <property type="match status" value="2"/>
</dbReference>
<keyword evidence="3 9" id="KW-0597">Phosphoprotein</keyword>
<reference evidence="14" key="1">
    <citation type="submission" date="2013-03" db="EMBL/GenBank/DDBJ databases">
        <title>Genome sequence of Chthonomonas calidirosea, the first sequenced genome from the Armatimonadetes phylum (formally candidate division OP10).</title>
        <authorList>
            <person name="Lee K.C.Y."/>
            <person name="Morgan X.C."/>
            <person name="Dunfield P.F."/>
            <person name="Tamas I."/>
            <person name="Houghton K.M."/>
            <person name="Vyssotski M."/>
            <person name="Ryan J.L.J."/>
            <person name="Lagutin K."/>
            <person name="McDonald I.R."/>
            <person name="Stott M.B."/>
        </authorList>
    </citation>
    <scope>NUCLEOTIDE SEQUENCE [LARGE SCALE GENOMIC DNA]</scope>
    <source>
        <strain evidence="14">DSM 23976 / ICMP 18418 / T49</strain>
    </source>
</reference>
<keyword evidence="4" id="KW-0808">Transferase</keyword>
<evidence type="ECO:0000256" key="3">
    <source>
        <dbReference type="ARBA" id="ARBA00022553"/>
    </source>
</evidence>
<feature type="domain" description="Response regulatory" evidence="11">
    <location>
        <begin position="692"/>
        <end position="808"/>
    </location>
</feature>
<dbReference type="SUPFAM" id="SSF52172">
    <property type="entry name" value="CheY-like"/>
    <property type="match status" value="1"/>
</dbReference>
<dbReference type="SMART" id="SM00091">
    <property type="entry name" value="PAS"/>
    <property type="match status" value="2"/>
</dbReference>
<keyword evidence="5" id="KW-0547">Nucleotide-binding</keyword>
<dbReference type="Pfam" id="PF02518">
    <property type="entry name" value="HATPase_c"/>
    <property type="match status" value="1"/>
</dbReference>
<dbReference type="PATRIC" id="fig|1303518.3.peg.81"/>
<evidence type="ECO:0000256" key="7">
    <source>
        <dbReference type="ARBA" id="ARBA00022840"/>
    </source>
</evidence>
<gene>
    <name evidence="13" type="ORF">CCALI_00080</name>
</gene>
<organism evidence="13 14">
    <name type="scientific">Chthonomonas calidirosea (strain DSM 23976 / ICMP 18418 / T49)</name>
    <dbReference type="NCBI Taxonomy" id="1303518"/>
    <lineage>
        <taxon>Bacteria</taxon>
        <taxon>Bacillati</taxon>
        <taxon>Armatimonadota</taxon>
        <taxon>Chthonomonadia</taxon>
        <taxon>Chthonomonadales</taxon>
        <taxon>Chthonomonadaceae</taxon>
        <taxon>Chthonomonas</taxon>
    </lineage>
</organism>
<evidence type="ECO:0000259" key="11">
    <source>
        <dbReference type="PROSITE" id="PS50110"/>
    </source>
</evidence>
<dbReference type="Gene3D" id="1.10.287.130">
    <property type="match status" value="1"/>
</dbReference>
<evidence type="ECO:0000259" key="12">
    <source>
        <dbReference type="PROSITE" id="PS50112"/>
    </source>
</evidence>
<dbReference type="PROSITE" id="PS50110">
    <property type="entry name" value="RESPONSE_REGULATORY"/>
    <property type="match status" value="1"/>
</dbReference>
<dbReference type="InterPro" id="IPR001789">
    <property type="entry name" value="Sig_transdc_resp-reg_receiver"/>
</dbReference>
<dbReference type="InterPro" id="IPR003018">
    <property type="entry name" value="GAF"/>
</dbReference>
<dbReference type="InterPro" id="IPR003661">
    <property type="entry name" value="HisK_dim/P_dom"/>
</dbReference>
<keyword evidence="6" id="KW-0418">Kinase</keyword>
<dbReference type="SMART" id="SM00448">
    <property type="entry name" value="REC"/>
    <property type="match status" value="1"/>
</dbReference>
<dbReference type="InterPro" id="IPR035965">
    <property type="entry name" value="PAS-like_dom_sf"/>
</dbReference>
<evidence type="ECO:0000259" key="10">
    <source>
        <dbReference type="PROSITE" id="PS50109"/>
    </source>
</evidence>
<dbReference type="SUPFAM" id="SSF47384">
    <property type="entry name" value="Homodimeric domain of signal transducing histidine kinase"/>
    <property type="match status" value="1"/>
</dbReference>
<evidence type="ECO:0000256" key="8">
    <source>
        <dbReference type="ARBA" id="ARBA00023012"/>
    </source>
</evidence>
<dbReference type="SUPFAM" id="SSF55874">
    <property type="entry name" value="ATPase domain of HSP90 chaperone/DNA topoisomerase II/histidine kinase"/>
    <property type="match status" value="1"/>
</dbReference>
<keyword evidence="14" id="KW-1185">Reference proteome</keyword>
<dbReference type="InterPro" id="IPR036890">
    <property type="entry name" value="HATPase_C_sf"/>
</dbReference>
<dbReference type="OrthoDB" id="9815750at2"/>
<dbReference type="RefSeq" id="WP_016481483.1">
    <property type="nucleotide sequence ID" value="NC_021487.1"/>
</dbReference>
<dbReference type="SUPFAM" id="SSF55781">
    <property type="entry name" value="GAF domain-like"/>
    <property type="match status" value="1"/>
</dbReference>
<dbReference type="eggNOG" id="COG4191">
    <property type="taxonomic scope" value="Bacteria"/>
</dbReference>
<evidence type="ECO:0000256" key="4">
    <source>
        <dbReference type="ARBA" id="ARBA00022679"/>
    </source>
</evidence>
<dbReference type="Pfam" id="PF00989">
    <property type="entry name" value="PAS"/>
    <property type="match status" value="1"/>
</dbReference>
<keyword evidence="8" id="KW-0902">Two-component regulatory system</keyword>
<feature type="domain" description="PAS" evidence="12">
    <location>
        <begin position="30"/>
        <end position="93"/>
    </location>
</feature>
<dbReference type="InterPro" id="IPR013767">
    <property type="entry name" value="PAS_fold"/>
</dbReference>
<dbReference type="Gene3D" id="3.30.450.40">
    <property type="match status" value="1"/>
</dbReference>
<evidence type="ECO:0000256" key="1">
    <source>
        <dbReference type="ARBA" id="ARBA00000085"/>
    </source>
</evidence>
<dbReference type="Gene3D" id="3.30.565.10">
    <property type="entry name" value="Histidine kinase-like ATPase, C-terminal domain"/>
    <property type="match status" value="1"/>
</dbReference>
<dbReference type="InterPro" id="IPR005467">
    <property type="entry name" value="His_kinase_dom"/>
</dbReference>
<dbReference type="EMBL" id="HF951689">
    <property type="protein sequence ID" value="CCW33919.1"/>
    <property type="molecule type" value="Genomic_DNA"/>
</dbReference>
<dbReference type="EC" id="2.7.13.3" evidence="2"/>
<dbReference type="PANTHER" id="PTHR43065:SF42">
    <property type="entry name" value="TWO-COMPONENT SENSOR PPRA"/>
    <property type="match status" value="1"/>
</dbReference>
<dbReference type="CDD" id="cd00130">
    <property type="entry name" value="PAS"/>
    <property type="match status" value="2"/>
</dbReference>
<dbReference type="PRINTS" id="PR00344">
    <property type="entry name" value="BCTRLSENSOR"/>
</dbReference>
<dbReference type="KEGG" id="ccz:CCALI_00080"/>
<dbReference type="HOGENOM" id="CLU_000445_114_51_0"/>
<dbReference type="Gene3D" id="3.40.50.2300">
    <property type="match status" value="1"/>
</dbReference>
<dbReference type="SMART" id="SM00387">
    <property type="entry name" value="HATPase_c"/>
    <property type="match status" value="1"/>
</dbReference>
<evidence type="ECO:0000313" key="13">
    <source>
        <dbReference type="EMBL" id="CCW33919.1"/>
    </source>
</evidence>
<keyword evidence="7" id="KW-0067">ATP-binding</keyword>
<feature type="domain" description="Histidine kinase" evidence="10">
    <location>
        <begin position="449"/>
        <end position="672"/>
    </location>
</feature>
<evidence type="ECO:0000256" key="5">
    <source>
        <dbReference type="ARBA" id="ARBA00022741"/>
    </source>
</evidence>
<dbReference type="InterPro" id="IPR013656">
    <property type="entry name" value="PAS_4"/>
</dbReference>
<dbReference type="eggNOG" id="COG0745">
    <property type="taxonomic scope" value="Bacteria"/>
</dbReference>
<dbReference type="InterPro" id="IPR011006">
    <property type="entry name" value="CheY-like_superfamily"/>
</dbReference>
<dbReference type="Pfam" id="PF00072">
    <property type="entry name" value="Response_reg"/>
    <property type="match status" value="1"/>
</dbReference>
<dbReference type="GO" id="GO:0000155">
    <property type="term" value="F:phosphorelay sensor kinase activity"/>
    <property type="evidence" value="ECO:0007669"/>
    <property type="project" value="InterPro"/>
</dbReference>
<sequence>MSEQQASDTFATNPTLEGFLDKDGLQAQAILASITDAFFALDTNWRFVYVNSNAEKLLRRSRQELLGQNIWEVFPEAVGSTFYVQYHRAIEERCSVAFEEFYPPLETWFEVHAYPYVHGLSVYFRDINDRKRVEELLQRAHEEDRLFTQKLTALQEITYQLALAPDKETFYKLAVELGRERLGFDRLGIWCLKENFIKGTFGTDEGGKTVDERSVQRPLPALDALHQIQHSPQAIAVIENSTLCNALGEPVGHGTLVFASVWNHNRCIGFLSADNLLSGQHFTPQRLELLRLYASTLGHLYTRLQIQLSLQESEERYRSLFRSIPDPVWVFDIHTLQFLDVSDAAIAHYGYSRDEFLKMTIRDIRPPEDWEALEERLAHLKAGYSPPTLWRHKRKDGTIFEVEITSHDTNYAGREARIVLARDVTERRRLETQLLQAQKMESIGRLAGGIAHDFNNLLAAIVGYLELLEDHIQSDAQAQTHLHHAQQAAERAKQLTSQLLAFARKQITRPQNLDINRLIVDIGQLLRRIIGEDIELTFRPSNNLWTVKADRSQMEQVLMNLAVNSRDAMPHGGHILIETHNRTVSETLTFAQTVIPPGEYVYILFRDDGEGMSADVLARIFEPFFTTKEVGKGTGLGLSTCYGIIRQAGGYIAADSALQEGAAFHIFLPRSYEESDVQPAPVSSSSPSGNETILLVEDEPLVLQTLTLSLTRKGYHLLTAESPDEALEILAKYPKPIDLLITDVVMPQKSGLELVAQAHRIRPNLPVLYISGYTEEHTKVQNLVHEGTAFLQKPFTPSTLARRVREILDAPKSKPV</sequence>
<protein>
    <recommendedName>
        <fullName evidence="2">histidine kinase</fullName>
        <ecNumber evidence="2">2.7.13.3</ecNumber>
    </recommendedName>
</protein>
<dbReference type="PROSITE" id="PS50109">
    <property type="entry name" value="HIS_KIN"/>
    <property type="match status" value="1"/>
</dbReference>
<dbReference type="Pfam" id="PF08448">
    <property type="entry name" value="PAS_4"/>
    <property type="match status" value="1"/>
</dbReference>
<evidence type="ECO:0000256" key="2">
    <source>
        <dbReference type="ARBA" id="ARBA00012438"/>
    </source>
</evidence>
<dbReference type="STRING" id="454171.CP488_01078"/>
<name>S0ES77_CHTCT</name>
<dbReference type="PANTHER" id="PTHR43065">
    <property type="entry name" value="SENSOR HISTIDINE KINASE"/>
    <property type="match status" value="1"/>
</dbReference>
<dbReference type="InterPro" id="IPR000014">
    <property type="entry name" value="PAS"/>
</dbReference>
<dbReference type="Gene3D" id="3.30.450.20">
    <property type="entry name" value="PAS domain"/>
    <property type="match status" value="2"/>
</dbReference>
<dbReference type="SUPFAM" id="SSF55785">
    <property type="entry name" value="PYP-like sensor domain (PAS domain)"/>
    <property type="match status" value="2"/>
</dbReference>
<dbReference type="GO" id="GO:0006355">
    <property type="term" value="P:regulation of DNA-templated transcription"/>
    <property type="evidence" value="ECO:0007669"/>
    <property type="project" value="InterPro"/>
</dbReference>
<dbReference type="eggNOG" id="COG4251">
    <property type="taxonomic scope" value="Bacteria"/>
</dbReference>
<dbReference type="InParanoid" id="S0ES77"/>
<evidence type="ECO:0000256" key="9">
    <source>
        <dbReference type="PROSITE-ProRule" id="PRU00169"/>
    </source>
</evidence>
<evidence type="ECO:0000313" key="14">
    <source>
        <dbReference type="Proteomes" id="UP000014227"/>
    </source>
</evidence>